<keyword evidence="2" id="KW-0449">Lipoprotein</keyword>
<proteinExistence type="predicted"/>
<dbReference type="PATRIC" id="fig|316.101.peg.2457"/>
<dbReference type="AlphaFoldDB" id="A0A0D9AGJ4"/>
<protein>
    <submittedName>
        <fullName evidence="2">Lipoprotein</fullName>
    </submittedName>
</protein>
<comment type="caution">
    <text evidence="2">The sequence shown here is derived from an EMBL/GenBank/DDBJ whole genome shotgun (WGS) entry which is preliminary data.</text>
</comment>
<evidence type="ECO:0000313" key="3">
    <source>
        <dbReference type="Proteomes" id="UP000032487"/>
    </source>
</evidence>
<dbReference type="Pfam" id="PF13590">
    <property type="entry name" value="DUF4136"/>
    <property type="match status" value="1"/>
</dbReference>
<organism evidence="2 3">
    <name type="scientific">Stutzerimonas stutzeri</name>
    <name type="common">Pseudomonas stutzeri</name>
    <dbReference type="NCBI Taxonomy" id="316"/>
    <lineage>
        <taxon>Bacteria</taxon>
        <taxon>Pseudomonadati</taxon>
        <taxon>Pseudomonadota</taxon>
        <taxon>Gammaproteobacteria</taxon>
        <taxon>Pseudomonadales</taxon>
        <taxon>Pseudomonadaceae</taxon>
        <taxon>Stutzerimonas</taxon>
    </lineage>
</organism>
<evidence type="ECO:0000313" key="2">
    <source>
        <dbReference type="EMBL" id="KJH80118.1"/>
    </source>
</evidence>
<dbReference type="Gene3D" id="3.30.160.670">
    <property type="match status" value="1"/>
</dbReference>
<dbReference type="PROSITE" id="PS51257">
    <property type="entry name" value="PROKAR_LIPOPROTEIN"/>
    <property type="match status" value="1"/>
</dbReference>
<dbReference type="InterPro" id="IPR025411">
    <property type="entry name" value="DUF4136"/>
</dbReference>
<dbReference type="Proteomes" id="UP000032487">
    <property type="component" value="Unassembled WGS sequence"/>
</dbReference>
<reference evidence="2 3" key="1">
    <citation type="submission" date="2015-02" db="EMBL/GenBank/DDBJ databases">
        <title>Draft genome sequence of Pseudomonas stutzeri NT0128 isolated from wheat (Triticum turgidum) rhizosphere.</title>
        <authorList>
            <person name="Tovi N."/>
            <person name="Frenk S."/>
            <person name="Hadar Y."/>
            <person name="Minz D."/>
        </authorList>
    </citation>
    <scope>NUCLEOTIDE SEQUENCE [LARGE SCALE GENOMIC DNA]</scope>
    <source>
        <strain evidence="2 3">NT0128</strain>
    </source>
</reference>
<name>A0A0D9AGJ4_STUST</name>
<feature type="domain" description="DUF4136" evidence="1">
    <location>
        <begin position="22"/>
        <end position="185"/>
    </location>
</feature>
<accession>A0A0D9AGJ4</accession>
<gene>
    <name evidence="2" type="ORF">UF78_17880</name>
</gene>
<evidence type="ECO:0000259" key="1">
    <source>
        <dbReference type="Pfam" id="PF13590"/>
    </source>
</evidence>
<dbReference type="EMBL" id="JYHV01000034">
    <property type="protein sequence ID" value="KJH80118.1"/>
    <property type="molecule type" value="Genomic_DNA"/>
</dbReference>
<dbReference type="OrthoDB" id="7019059at2"/>
<dbReference type="RefSeq" id="WP_045163563.1">
    <property type="nucleotide sequence ID" value="NZ_JYHV01000034.1"/>
</dbReference>
<sequence length="186" mass="21227">MVRQLMMLPLLLLLAACQSTQVQRDFDPQRDFSAYRSWSWKEPALQYRPDDPRIKSDLTEQRIRSAVSEQLDQRGLRQAPAGNQADVLIQAWLIVDQRSQQYTTTSMGAWGSPWNGFWGGPMFTDTRTIHYQVGTLQVDFYDAADGKLVWRGSAEQVLRDDPGGPQERAGMLRETVAKVLSQYPPH</sequence>